<dbReference type="CDD" id="cd07779">
    <property type="entry name" value="ASKHA_NBD_FGGY_YgcE-like"/>
    <property type="match status" value="1"/>
</dbReference>
<keyword evidence="7" id="KW-1185">Reference proteome</keyword>
<evidence type="ECO:0000259" key="5">
    <source>
        <dbReference type="Pfam" id="PF02782"/>
    </source>
</evidence>
<comment type="similarity">
    <text evidence="1">Belongs to the FGGY kinase family.</text>
</comment>
<gene>
    <name evidence="6" type="ORF">E3W66_07755</name>
</gene>
<accession>A0A4Y8UGV5</accession>
<dbReference type="GO" id="GO:0016301">
    <property type="term" value="F:kinase activity"/>
    <property type="evidence" value="ECO:0007669"/>
    <property type="project" value="UniProtKB-KW"/>
</dbReference>
<dbReference type="PANTHER" id="PTHR43095:SF5">
    <property type="entry name" value="XYLULOSE KINASE"/>
    <property type="match status" value="1"/>
</dbReference>
<dbReference type="GO" id="GO:0005975">
    <property type="term" value="P:carbohydrate metabolic process"/>
    <property type="evidence" value="ECO:0007669"/>
    <property type="project" value="InterPro"/>
</dbReference>
<keyword evidence="2" id="KW-0808">Transferase</keyword>
<dbReference type="Gene3D" id="3.30.420.40">
    <property type="match status" value="2"/>
</dbReference>
<reference evidence="6 7" key="1">
    <citation type="submission" date="2019-03" db="EMBL/GenBank/DDBJ databases">
        <title>Draft genome of Gammaproteobacteria bacterium LSUCC0057, a member of the SAR92 clade.</title>
        <authorList>
            <person name="Lanclos V.C."/>
            <person name="Doiron C."/>
            <person name="Henson M.W."/>
            <person name="Thrash J.C."/>
        </authorList>
    </citation>
    <scope>NUCLEOTIDE SEQUENCE [LARGE SCALE GENOMIC DNA]</scope>
    <source>
        <strain evidence="6 7">LSUCC0057</strain>
    </source>
</reference>
<dbReference type="OrthoDB" id="9805576at2"/>
<comment type="caution">
    <text evidence="6">The sequence shown here is derived from an EMBL/GenBank/DDBJ whole genome shotgun (WGS) entry which is preliminary data.</text>
</comment>
<dbReference type="InterPro" id="IPR018485">
    <property type="entry name" value="FGGY_C"/>
</dbReference>
<dbReference type="AlphaFoldDB" id="A0A4Y8UGV5"/>
<evidence type="ECO:0000256" key="1">
    <source>
        <dbReference type="ARBA" id="ARBA00009156"/>
    </source>
</evidence>
<dbReference type="InterPro" id="IPR000577">
    <property type="entry name" value="Carb_kinase_FGGY"/>
</dbReference>
<dbReference type="InterPro" id="IPR018484">
    <property type="entry name" value="FGGY_N"/>
</dbReference>
<dbReference type="SUPFAM" id="SSF53067">
    <property type="entry name" value="Actin-like ATPase domain"/>
    <property type="match status" value="2"/>
</dbReference>
<keyword evidence="3 6" id="KW-0418">Kinase</keyword>
<evidence type="ECO:0000313" key="7">
    <source>
        <dbReference type="Proteomes" id="UP000298133"/>
    </source>
</evidence>
<evidence type="ECO:0000256" key="2">
    <source>
        <dbReference type="ARBA" id="ARBA00022679"/>
    </source>
</evidence>
<dbReference type="EMBL" id="SPIA01000003">
    <property type="protein sequence ID" value="TFH67381.1"/>
    <property type="molecule type" value="Genomic_DNA"/>
</dbReference>
<dbReference type="InterPro" id="IPR043129">
    <property type="entry name" value="ATPase_NBD"/>
</dbReference>
<sequence length="518" mass="57960">MSKPQPLILAIDNGTQSVRALLFDRSGQLVAKAQKALVDYSTPQPGWQEHDVEAFYTHMASCCQQLWQSGKYTAEQVQAVVVTTQRATVINLDEHGQPLRPAIIWTDQRKAALRAKRPWWWRLLFRLLGLKRTIDALERETEINWLAQHQPQVWAKTAHYLLLSGYLNYRLTGEFKDSVGSQVGYIPFDYKRQQWCGKRDWKWHCMPVAQQQLPELVAVGAVLGSVTAAAARQTGLMAGTPVIAGAADKACEVLGSGCLHETIGSISCGTTATINVCQQRYIEPRPFIPPYPAALPDYFNSEIQVFRGFWMVEWFVQQFASTEQQRAERSDIAVEPLLEELLQATAPGADGLVLQPYWNPGLGHPGPEARGSVIGFSDQHTRGHLYRAMLEGLAFALRDGKEQLERRNKNKLQRLRVAGGGSQSDGVMQILADVLQLPTERPSTYEASGLGAAIIAAVSLGYYRSYAEAVAAMTAVSARFEPIAANSDLYQKIYRQIYRRQYRRLRPLYSALARLRVA</sequence>
<name>A0A4Y8UGV5_9GAMM</name>
<dbReference type="Proteomes" id="UP000298133">
    <property type="component" value="Unassembled WGS sequence"/>
</dbReference>
<organism evidence="6 7">
    <name type="scientific">Gammaproteobacteria bacterium LSUCC0057</name>
    <dbReference type="NCBI Taxonomy" id="2559237"/>
    <lineage>
        <taxon>Bacteria</taxon>
        <taxon>Pseudomonadati</taxon>
        <taxon>Pseudomonadota</taxon>
        <taxon>Gammaproteobacteria</taxon>
        <taxon>Cellvibrionales</taxon>
        <taxon>Porticoccaceae</taxon>
        <taxon>SAR92 clade</taxon>
    </lineage>
</organism>
<dbReference type="PIRSF" id="PIRSF000538">
    <property type="entry name" value="GlpK"/>
    <property type="match status" value="1"/>
</dbReference>
<evidence type="ECO:0000313" key="6">
    <source>
        <dbReference type="EMBL" id="TFH67381.1"/>
    </source>
</evidence>
<proteinExistence type="inferred from homology"/>
<feature type="domain" description="Carbohydrate kinase FGGY N-terminal" evidence="4">
    <location>
        <begin position="8"/>
        <end position="255"/>
    </location>
</feature>
<dbReference type="Pfam" id="PF00370">
    <property type="entry name" value="FGGY_N"/>
    <property type="match status" value="1"/>
</dbReference>
<evidence type="ECO:0000256" key="3">
    <source>
        <dbReference type="ARBA" id="ARBA00022777"/>
    </source>
</evidence>
<dbReference type="PANTHER" id="PTHR43095">
    <property type="entry name" value="SUGAR KINASE"/>
    <property type="match status" value="1"/>
</dbReference>
<dbReference type="Pfam" id="PF02782">
    <property type="entry name" value="FGGY_C"/>
    <property type="match status" value="1"/>
</dbReference>
<evidence type="ECO:0000259" key="4">
    <source>
        <dbReference type="Pfam" id="PF00370"/>
    </source>
</evidence>
<feature type="domain" description="Carbohydrate kinase FGGY C-terminal" evidence="5">
    <location>
        <begin position="265"/>
        <end position="459"/>
    </location>
</feature>
<dbReference type="InterPro" id="IPR050406">
    <property type="entry name" value="FGGY_Carb_Kinase"/>
</dbReference>
<protein>
    <submittedName>
        <fullName evidence="6">Carbohydrate kinase</fullName>
    </submittedName>
</protein>